<dbReference type="EMBL" id="CP000804">
    <property type="protein sequence ID" value="ABU59510.1"/>
    <property type="molecule type" value="Genomic_DNA"/>
</dbReference>
<dbReference type="NCBIfam" id="TIGR00707">
    <property type="entry name" value="argD"/>
    <property type="match status" value="1"/>
</dbReference>
<dbReference type="FunFam" id="3.40.640.10:FF:000004">
    <property type="entry name" value="Acetylornithine aminotransferase"/>
    <property type="match status" value="1"/>
</dbReference>
<evidence type="ECO:0000256" key="4">
    <source>
        <dbReference type="ARBA" id="ARBA00022679"/>
    </source>
</evidence>
<dbReference type="GO" id="GO:0042802">
    <property type="term" value="F:identical protein binding"/>
    <property type="evidence" value="ECO:0007669"/>
    <property type="project" value="TreeGrafter"/>
</dbReference>
<dbReference type="OrthoDB" id="9807885at2"/>
<feature type="binding site" evidence="6">
    <location>
        <position position="138"/>
    </location>
    <ligand>
        <name>substrate</name>
    </ligand>
</feature>
<proteinExistence type="inferred from homology"/>
<keyword evidence="8" id="KW-1185">Reference proteome</keyword>
<dbReference type="UniPathway" id="UPA00033">
    <property type="reaction ID" value="UER00038"/>
</dbReference>
<dbReference type="InterPro" id="IPR005814">
    <property type="entry name" value="Aminotrans_3"/>
</dbReference>
<gene>
    <name evidence="6" type="primary">lysJ</name>
    <name evidence="7" type="ordered locus">Rcas_3460</name>
</gene>
<feature type="binding site" evidence="6">
    <location>
        <begin position="108"/>
        <end position="109"/>
    </location>
    <ligand>
        <name>pyridoxal 5'-phosphate</name>
        <dbReference type="ChEBI" id="CHEBI:597326"/>
    </ligand>
</feature>
<dbReference type="PIRSF" id="PIRSF000521">
    <property type="entry name" value="Transaminase_4ab_Lys_Orn"/>
    <property type="match status" value="1"/>
</dbReference>
<dbReference type="PANTHER" id="PTHR11986:SF79">
    <property type="entry name" value="ACETYLORNITHINE AMINOTRANSFERASE, MITOCHONDRIAL"/>
    <property type="match status" value="1"/>
</dbReference>
<comment type="subcellular location">
    <subcellularLocation>
        <location evidence="6">Cytoplasm</location>
    </subcellularLocation>
</comment>
<keyword evidence="2 6" id="KW-0032">Aminotransferase</keyword>
<dbReference type="InterPro" id="IPR015424">
    <property type="entry name" value="PyrdxlP-dep_Trfase"/>
</dbReference>
<evidence type="ECO:0000313" key="8">
    <source>
        <dbReference type="Proteomes" id="UP000000263"/>
    </source>
</evidence>
<dbReference type="InterPro" id="IPR004636">
    <property type="entry name" value="AcOrn/SuccOrn_fam"/>
</dbReference>
<name>A7NPL4_ROSCS</name>
<dbReference type="HAMAP" id="MF_02084">
    <property type="entry name" value="LysJ_aminotrans_3"/>
    <property type="match status" value="1"/>
</dbReference>
<comment type="similarity">
    <text evidence="6">Belongs to the class-III pyridoxal-phosphate-dependent aminotransferase family. LysJ subfamily.</text>
</comment>
<feature type="binding site" evidence="6">
    <location>
        <begin position="220"/>
        <end position="223"/>
    </location>
    <ligand>
        <name>pyridoxal 5'-phosphate</name>
        <dbReference type="ChEBI" id="CHEBI:597326"/>
    </ligand>
</feature>
<dbReference type="GO" id="GO:0006526">
    <property type="term" value="P:L-arginine biosynthetic process"/>
    <property type="evidence" value="ECO:0007669"/>
    <property type="project" value="UniProtKB-ARBA"/>
</dbReference>
<dbReference type="eggNOG" id="COG4992">
    <property type="taxonomic scope" value="Bacteria"/>
</dbReference>
<keyword evidence="4 6" id="KW-0808">Transferase</keyword>
<dbReference type="Proteomes" id="UP000000263">
    <property type="component" value="Chromosome"/>
</dbReference>
<dbReference type="Gene3D" id="3.90.1150.10">
    <property type="entry name" value="Aspartate Aminotransferase, domain 1"/>
    <property type="match status" value="1"/>
</dbReference>
<keyword evidence="6" id="KW-0457">Lysine biosynthesis</keyword>
<keyword evidence="3 6" id="KW-0028">Amino-acid biosynthesis</keyword>
<dbReference type="GO" id="GO:0005737">
    <property type="term" value="C:cytoplasm"/>
    <property type="evidence" value="ECO:0007669"/>
    <property type="project" value="UniProtKB-SubCell"/>
</dbReference>
<feature type="binding site" evidence="6">
    <location>
        <position position="277"/>
    </location>
    <ligand>
        <name>pyridoxal 5'-phosphate</name>
        <dbReference type="ChEBI" id="CHEBI:597326"/>
    </ligand>
</feature>
<dbReference type="InterPro" id="IPR015422">
    <property type="entry name" value="PyrdxlP-dep_Trfase_small"/>
</dbReference>
<evidence type="ECO:0000256" key="5">
    <source>
        <dbReference type="ARBA" id="ARBA00022898"/>
    </source>
</evidence>
<accession>A7NPL4</accession>
<dbReference type="InterPro" id="IPR015421">
    <property type="entry name" value="PyrdxlP-dep_Trfase_major"/>
</dbReference>
<evidence type="ECO:0000313" key="7">
    <source>
        <dbReference type="EMBL" id="ABU59510.1"/>
    </source>
</evidence>
<comment type="function">
    <text evidence="6">Catalyzes the transfer of the amino group of L-glutamate to [LysW]-aminoadipate 6-semialdehyde, generating [LysW]-gamma-L-lysine.</text>
</comment>
<dbReference type="InterPro" id="IPR050103">
    <property type="entry name" value="Class-III_PLP-dep_AT"/>
</dbReference>
<dbReference type="CDD" id="cd00610">
    <property type="entry name" value="OAT_like"/>
    <property type="match status" value="1"/>
</dbReference>
<dbReference type="Gene3D" id="3.40.640.10">
    <property type="entry name" value="Type I PLP-dependent aspartate aminotransferase-like (Major domain)"/>
    <property type="match status" value="1"/>
</dbReference>
<dbReference type="Pfam" id="PF00202">
    <property type="entry name" value="Aminotran_3"/>
    <property type="match status" value="1"/>
</dbReference>
<dbReference type="EC" id="2.6.1.118" evidence="6"/>
<keyword evidence="5 6" id="KW-0663">Pyridoxal phosphate</keyword>
<sequence length="388" mass="40912">MQSIRESIISTESAYTSGVYPKRQAAIVRGEGALLWDADGRVYIDCVGGQGAANLGHAHPAVVAAIREQAERLISCPEIFYNDQRAAYLAELAAALPFAARIFLCNSGAEAIEGAIKIARLKTGRTGIVAAVRGFHGRTMGALSATFEPKYREPFMPLVPDFTHVPYNNVTALDAAVTDRTAAVILEPVQGEGGVHPAAPGYLADVERICCERGALLIIDEVQTGFGRTGTLFAIERHGITPAILCLAKSIAGGLPMGAIAINTTLGPLPPGSHGTTFGGSPLVCAAARAALRAIRDEELPRQAAEKGAYALERLAALRLPRIRAVRGQGLLIGIELKERVQPFLVALMERGVLALPAGPNVLRLLPPLVITCEQIDTVVAAIAEVLA</sequence>
<dbReference type="HOGENOM" id="CLU_016922_10_1_0"/>
<protein>
    <recommendedName>
        <fullName evidence="6">Putative [LysW]-aminoadipate semialdehyde transaminase</fullName>
        <ecNumber evidence="6">2.6.1.118</ecNumber>
    </recommendedName>
</protein>
<dbReference type="InterPro" id="IPR037537">
    <property type="entry name" value="LysJ"/>
</dbReference>
<dbReference type="KEGG" id="rca:Rcas_3460"/>
<organism evidence="7 8">
    <name type="scientific">Roseiflexus castenholzii (strain DSM 13941 / HLO8)</name>
    <dbReference type="NCBI Taxonomy" id="383372"/>
    <lineage>
        <taxon>Bacteria</taxon>
        <taxon>Bacillati</taxon>
        <taxon>Chloroflexota</taxon>
        <taxon>Chloroflexia</taxon>
        <taxon>Chloroflexales</taxon>
        <taxon>Roseiflexineae</taxon>
        <taxon>Roseiflexaceae</taxon>
        <taxon>Roseiflexus</taxon>
    </lineage>
</organism>
<comment type="pathway">
    <text evidence="6">Amino-acid biosynthesis; L-lysine biosynthesis via AAA pathway; L-lysine from L-alpha-aminoadipate (Thermus route): step 4/5.</text>
</comment>
<evidence type="ECO:0000256" key="3">
    <source>
        <dbReference type="ARBA" id="ARBA00022605"/>
    </source>
</evidence>
<feature type="binding site" evidence="6">
    <location>
        <position position="276"/>
    </location>
    <ligand>
        <name>substrate</name>
    </ligand>
</feature>
<reference evidence="7 8" key="1">
    <citation type="submission" date="2007-08" db="EMBL/GenBank/DDBJ databases">
        <title>Complete sequence of Roseiflexus castenholzii DSM 13941.</title>
        <authorList>
            <consortium name="US DOE Joint Genome Institute"/>
            <person name="Copeland A."/>
            <person name="Lucas S."/>
            <person name="Lapidus A."/>
            <person name="Barry K."/>
            <person name="Glavina del Rio T."/>
            <person name="Dalin E."/>
            <person name="Tice H."/>
            <person name="Pitluck S."/>
            <person name="Thompson L.S."/>
            <person name="Brettin T."/>
            <person name="Bruce D."/>
            <person name="Detter J.C."/>
            <person name="Han C."/>
            <person name="Tapia R."/>
            <person name="Schmutz J."/>
            <person name="Larimer F."/>
            <person name="Land M."/>
            <person name="Hauser L."/>
            <person name="Kyrpides N."/>
            <person name="Mikhailova N."/>
            <person name="Bryant D.A."/>
            <person name="Hanada S."/>
            <person name="Tsukatani Y."/>
            <person name="Richardson P."/>
        </authorList>
    </citation>
    <scope>NUCLEOTIDE SEQUENCE [LARGE SCALE GENOMIC DNA]</scope>
    <source>
        <strain evidence="8">DSM 13941 / HLO8</strain>
    </source>
</reference>
<dbReference type="SUPFAM" id="SSF53383">
    <property type="entry name" value="PLP-dependent transferases"/>
    <property type="match status" value="1"/>
</dbReference>
<dbReference type="AlphaFoldDB" id="A7NPL4"/>
<comment type="subunit">
    <text evidence="6">Homodimer.</text>
</comment>
<evidence type="ECO:0000256" key="1">
    <source>
        <dbReference type="ARBA" id="ARBA00022490"/>
    </source>
</evidence>
<feature type="modified residue" description="N6-(pyridoxal phosphate)lysine" evidence="6">
    <location>
        <position position="249"/>
    </location>
</feature>
<dbReference type="GO" id="GO:0030170">
    <property type="term" value="F:pyridoxal phosphate binding"/>
    <property type="evidence" value="ECO:0007669"/>
    <property type="project" value="InterPro"/>
</dbReference>
<feature type="binding site" evidence="6">
    <location>
        <position position="135"/>
    </location>
    <ligand>
        <name>pyridoxal 5'-phosphate</name>
        <dbReference type="ChEBI" id="CHEBI:597326"/>
    </ligand>
</feature>
<keyword evidence="1 6" id="KW-0963">Cytoplasm</keyword>
<comment type="cofactor">
    <cofactor evidence="6">
        <name>pyridoxal 5'-phosphate</name>
        <dbReference type="ChEBI" id="CHEBI:597326"/>
    </cofactor>
    <text evidence="6">Binds 1 pyridoxal phosphate per subunit.</text>
</comment>
<dbReference type="GO" id="GO:0008483">
    <property type="term" value="F:transaminase activity"/>
    <property type="evidence" value="ECO:0007669"/>
    <property type="project" value="UniProtKB-UniRule"/>
</dbReference>
<comment type="catalytic activity">
    <reaction evidence="6">
        <text>[amino-group carrier protein]-C-terminal-gamma-(L-lysyl)-L-glutamate + 2-oxoglutarate = [amino-group carrier protein]-C-terminal-N-(1-carboxy-5-oxopentan-1-yl)-L-glutamine + L-glutamate</text>
        <dbReference type="Rhea" id="RHEA:41952"/>
        <dbReference type="Rhea" id="RHEA-COMP:9714"/>
        <dbReference type="Rhea" id="RHEA-COMP:9715"/>
        <dbReference type="ChEBI" id="CHEBI:16810"/>
        <dbReference type="ChEBI" id="CHEBI:29985"/>
        <dbReference type="ChEBI" id="CHEBI:78501"/>
        <dbReference type="ChEBI" id="CHEBI:78526"/>
        <dbReference type="EC" id="2.6.1.118"/>
    </reaction>
</comment>
<evidence type="ECO:0000256" key="2">
    <source>
        <dbReference type="ARBA" id="ARBA00022576"/>
    </source>
</evidence>
<dbReference type="PANTHER" id="PTHR11986">
    <property type="entry name" value="AMINOTRANSFERASE CLASS III"/>
    <property type="match status" value="1"/>
</dbReference>
<dbReference type="RefSeq" id="WP_012121934.1">
    <property type="nucleotide sequence ID" value="NC_009767.1"/>
</dbReference>
<dbReference type="GO" id="GO:0019878">
    <property type="term" value="P:lysine biosynthetic process via aminoadipic acid"/>
    <property type="evidence" value="ECO:0007669"/>
    <property type="project" value="UniProtKB-UniRule"/>
</dbReference>
<dbReference type="STRING" id="383372.Rcas_3460"/>
<evidence type="ECO:0000256" key="6">
    <source>
        <dbReference type="HAMAP-Rule" id="MF_02084"/>
    </source>
</evidence>